<feature type="transmembrane region" description="Helical" evidence="7">
    <location>
        <begin position="295"/>
        <end position="320"/>
    </location>
</feature>
<evidence type="ECO:0000256" key="2">
    <source>
        <dbReference type="ARBA" id="ARBA00022448"/>
    </source>
</evidence>
<reference evidence="9 10" key="1">
    <citation type="submission" date="2019-12" db="EMBL/GenBank/DDBJ databases">
        <title>Whole-genome sequencing of Allorhizobium vitis.</title>
        <authorList>
            <person name="Gan H.M."/>
            <person name="Szegedi E."/>
            <person name="Burr T."/>
            <person name="Savka M.A."/>
        </authorList>
    </citation>
    <scope>NUCLEOTIDE SEQUENCE [LARGE SCALE GENOMIC DNA]</scope>
    <source>
        <strain evidence="9 10">CG516</strain>
    </source>
</reference>
<dbReference type="InterPro" id="IPR045621">
    <property type="entry name" value="BPD_transp_1_N"/>
</dbReference>
<evidence type="ECO:0000313" key="10">
    <source>
        <dbReference type="Proteomes" id="UP000477951"/>
    </source>
</evidence>
<feature type="transmembrane region" description="Helical" evidence="7">
    <location>
        <begin position="9"/>
        <end position="29"/>
    </location>
</feature>
<dbReference type="Proteomes" id="UP000477951">
    <property type="component" value="Unassembled WGS sequence"/>
</dbReference>
<keyword evidence="4 7" id="KW-0812">Transmembrane</keyword>
<dbReference type="SUPFAM" id="SSF161098">
    <property type="entry name" value="MetI-like"/>
    <property type="match status" value="1"/>
</dbReference>
<feature type="transmembrane region" description="Helical" evidence="7">
    <location>
        <begin position="137"/>
        <end position="163"/>
    </location>
</feature>
<evidence type="ECO:0000256" key="3">
    <source>
        <dbReference type="ARBA" id="ARBA00022475"/>
    </source>
</evidence>
<feature type="transmembrane region" description="Helical" evidence="7">
    <location>
        <begin position="98"/>
        <end position="125"/>
    </location>
</feature>
<dbReference type="GO" id="GO:0005886">
    <property type="term" value="C:plasma membrane"/>
    <property type="evidence" value="ECO:0007669"/>
    <property type="project" value="UniProtKB-SubCell"/>
</dbReference>
<dbReference type="Pfam" id="PF00528">
    <property type="entry name" value="BPD_transp_1"/>
    <property type="match status" value="1"/>
</dbReference>
<dbReference type="InterPro" id="IPR000515">
    <property type="entry name" value="MetI-like"/>
</dbReference>
<dbReference type="Gene3D" id="1.10.3720.10">
    <property type="entry name" value="MetI-like"/>
    <property type="match status" value="1"/>
</dbReference>
<dbReference type="PANTHER" id="PTHR43163:SF6">
    <property type="entry name" value="DIPEPTIDE TRANSPORT SYSTEM PERMEASE PROTEIN DPPB-RELATED"/>
    <property type="match status" value="1"/>
</dbReference>
<organism evidence="9 10">
    <name type="scientific">Agrobacterium vitis</name>
    <name type="common">Rhizobium vitis</name>
    <dbReference type="NCBI Taxonomy" id="373"/>
    <lineage>
        <taxon>Bacteria</taxon>
        <taxon>Pseudomonadati</taxon>
        <taxon>Pseudomonadota</taxon>
        <taxon>Alphaproteobacteria</taxon>
        <taxon>Hyphomicrobiales</taxon>
        <taxon>Rhizobiaceae</taxon>
        <taxon>Rhizobium/Agrobacterium group</taxon>
        <taxon>Agrobacterium</taxon>
    </lineage>
</organism>
<dbReference type="GO" id="GO:0055085">
    <property type="term" value="P:transmembrane transport"/>
    <property type="evidence" value="ECO:0007669"/>
    <property type="project" value="InterPro"/>
</dbReference>
<dbReference type="AlphaFoldDB" id="A0A202EYL4"/>
<keyword evidence="3" id="KW-1003">Cell membrane</keyword>
<sequence length="328" mass="36403">MTSYILNRFAWAIPMLFLVSIAAFTVIQLPPGDYATALVAEMRANGDTPPEGTEERLRHQLGLDRPMYEQYSQWIGNIVLHGDFGTSLTYNQPVSNLIWGRLALTLAISFSSLLLTWVIAIPIGVYAAARQYSFLDYFFTVFGFLGRGFPEFLSALILMWLAYSWMGMNVGGLFSPQMQDAPWSIAKVADMLGHLWIPLLVLSTSGAAGLIRIVRANMLDELNKPYVETAMAQGLTEWSVIWRYPVRVALNPFISTIGWALPALISGDVITSVVLNLPTTGPLLLRALQSQDMYLSGSFILILGVFTILGTIVSDILLAISDPRIRYR</sequence>
<comment type="subcellular location">
    <subcellularLocation>
        <location evidence="1 7">Cell membrane</location>
        <topology evidence="1 7">Multi-pass membrane protein</topology>
    </subcellularLocation>
</comment>
<evidence type="ECO:0000256" key="5">
    <source>
        <dbReference type="ARBA" id="ARBA00022989"/>
    </source>
</evidence>
<evidence type="ECO:0000256" key="7">
    <source>
        <dbReference type="RuleBase" id="RU363032"/>
    </source>
</evidence>
<evidence type="ECO:0000313" key="9">
    <source>
        <dbReference type="EMBL" id="MUZ71832.1"/>
    </source>
</evidence>
<dbReference type="PROSITE" id="PS50928">
    <property type="entry name" value="ABC_TM1"/>
    <property type="match status" value="1"/>
</dbReference>
<keyword evidence="5 7" id="KW-1133">Transmembrane helix</keyword>
<feature type="transmembrane region" description="Helical" evidence="7">
    <location>
        <begin position="253"/>
        <end position="275"/>
    </location>
</feature>
<evidence type="ECO:0000256" key="1">
    <source>
        <dbReference type="ARBA" id="ARBA00004651"/>
    </source>
</evidence>
<keyword evidence="2 7" id="KW-0813">Transport</keyword>
<comment type="similarity">
    <text evidence="7">Belongs to the binding-protein-dependent transport system permease family.</text>
</comment>
<proteinExistence type="inferred from homology"/>
<comment type="caution">
    <text evidence="9">The sequence shown here is derived from an EMBL/GenBank/DDBJ whole genome shotgun (WGS) entry which is preliminary data.</text>
</comment>
<feature type="domain" description="ABC transmembrane type-1" evidence="8">
    <location>
        <begin position="102"/>
        <end position="318"/>
    </location>
</feature>
<protein>
    <submittedName>
        <fullName evidence="9">ABC transporter permease subunit</fullName>
    </submittedName>
</protein>
<accession>A0A202EYL4</accession>
<evidence type="ECO:0000259" key="8">
    <source>
        <dbReference type="PROSITE" id="PS50928"/>
    </source>
</evidence>
<dbReference type="PANTHER" id="PTHR43163">
    <property type="entry name" value="DIPEPTIDE TRANSPORT SYSTEM PERMEASE PROTEIN DPPB-RELATED"/>
    <property type="match status" value="1"/>
</dbReference>
<feature type="transmembrane region" description="Helical" evidence="7">
    <location>
        <begin position="195"/>
        <end position="214"/>
    </location>
</feature>
<gene>
    <name evidence="9" type="ORF">GOZ90_03970</name>
</gene>
<dbReference type="Pfam" id="PF19300">
    <property type="entry name" value="BPD_transp_1_N"/>
    <property type="match status" value="1"/>
</dbReference>
<name>A0A202EYL4_AGRVI</name>
<dbReference type="EMBL" id="WPHR01000002">
    <property type="protein sequence ID" value="MUZ71832.1"/>
    <property type="molecule type" value="Genomic_DNA"/>
</dbReference>
<evidence type="ECO:0000256" key="6">
    <source>
        <dbReference type="ARBA" id="ARBA00023136"/>
    </source>
</evidence>
<evidence type="ECO:0000256" key="4">
    <source>
        <dbReference type="ARBA" id="ARBA00022692"/>
    </source>
</evidence>
<dbReference type="InterPro" id="IPR035906">
    <property type="entry name" value="MetI-like_sf"/>
</dbReference>
<dbReference type="RefSeq" id="WP_087730012.1">
    <property type="nucleotide sequence ID" value="NZ_AP023280.1"/>
</dbReference>
<keyword evidence="6 7" id="KW-0472">Membrane</keyword>
<dbReference type="CDD" id="cd06261">
    <property type="entry name" value="TM_PBP2"/>
    <property type="match status" value="1"/>
</dbReference>